<reference evidence="8" key="1">
    <citation type="submission" date="2016-11" db="UniProtKB">
        <authorList>
            <consortium name="WormBaseParasite"/>
        </authorList>
    </citation>
    <scope>IDENTIFICATION</scope>
</reference>
<dbReference type="EMBL" id="CAJFCV020000001">
    <property type="protein sequence ID" value="CAG9082426.1"/>
    <property type="molecule type" value="Genomic_DNA"/>
</dbReference>
<dbReference type="AlphaFoldDB" id="A0A1I7S606"/>
<dbReference type="Proteomes" id="UP000582659">
    <property type="component" value="Unassembled WGS sequence"/>
</dbReference>
<evidence type="ECO:0000313" key="7">
    <source>
        <dbReference type="Proteomes" id="UP000659654"/>
    </source>
</evidence>
<evidence type="ECO:0000259" key="3">
    <source>
        <dbReference type="SMART" id="SM01218"/>
    </source>
</evidence>
<dbReference type="Proteomes" id="UP000659654">
    <property type="component" value="Unassembled WGS sequence"/>
</dbReference>
<gene>
    <name evidence="4" type="ORF">BXYJ_LOCUS907</name>
</gene>
<feature type="region of interest" description="Disordered" evidence="2">
    <location>
        <begin position="138"/>
        <end position="201"/>
    </location>
</feature>
<dbReference type="SMART" id="SM01218">
    <property type="entry name" value="FoP_duplication"/>
    <property type="match status" value="1"/>
</dbReference>
<evidence type="ECO:0000313" key="4">
    <source>
        <dbReference type="EMBL" id="CAD5208671.1"/>
    </source>
</evidence>
<organism evidence="6 8">
    <name type="scientific">Bursaphelenchus xylophilus</name>
    <name type="common">Pinewood nematode worm</name>
    <name type="synonym">Aphelenchoides xylophilus</name>
    <dbReference type="NCBI Taxonomy" id="6326"/>
    <lineage>
        <taxon>Eukaryota</taxon>
        <taxon>Metazoa</taxon>
        <taxon>Ecdysozoa</taxon>
        <taxon>Nematoda</taxon>
        <taxon>Chromadorea</taxon>
        <taxon>Rhabditida</taxon>
        <taxon>Tylenchina</taxon>
        <taxon>Tylenchomorpha</taxon>
        <taxon>Aphelenchoidea</taxon>
        <taxon>Aphelenchoididae</taxon>
        <taxon>Bursaphelenchus</taxon>
    </lineage>
</organism>
<sequence length="201" mass="24011">MSNPPLYSDFLGNLQYQDDETDFGAHIQPPVRMQHRHESASYKSNVDIALDQYASSYLQKQYPRRAEQYVERHRQRLVYEEPRERVYERRHHHRRVFGERGNRNREPVEVRVVRRPRVKVIKKFYIIQGSAADFAKKINPKYPKGKTNNNNSHKFKPKDKKPSRSQLDSELDQYMKKVKPSKAQLDAELEEYMSSSKHPRI</sequence>
<dbReference type="Proteomes" id="UP000095284">
    <property type="component" value="Unplaced"/>
</dbReference>
<dbReference type="EMBL" id="CAJFDI010000001">
    <property type="protein sequence ID" value="CAD5208671.1"/>
    <property type="molecule type" value="Genomic_DNA"/>
</dbReference>
<evidence type="ECO:0000313" key="6">
    <source>
        <dbReference type="Proteomes" id="UP000095284"/>
    </source>
</evidence>
<proteinExistence type="predicted"/>
<feature type="compositionally biased region" description="Basic residues" evidence="2">
    <location>
        <begin position="153"/>
        <end position="163"/>
    </location>
</feature>
<keyword evidence="1" id="KW-0694">RNA-binding</keyword>
<dbReference type="Pfam" id="PF13865">
    <property type="entry name" value="FoP_duplication"/>
    <property type="match status" value="1"/>
</dbReference>
<keyword evidence="7" id="KW-1185">Reference proteome</keyword>
<feature type="domain" description="Chromatin target of PRMT1 protein C-terminal" evidence="3">
    <location>
        <begin position="99"/>
        <end position="199"/>
    </location>
</feature>
<dbReference type="SMR" id="A0A1I7S606"/>
<reference evidence="5" key="2">
    <citation type="submission" date="2020-08" db="EMBL/GenBank/DDBJ databases">
        <authorList>
            <person name="Kikuchi T."/>
        </authorList>
    </citation>
    <scope>NUCLEOTIDE SEQUENCE</scope>
    <source>
        <strain evidence="4">Ka4C1</strain>
    </source>
</reference>
<evidence type="ECO:0000313" key="5">
    <source>
        <dbReference type="EMBL" id="CAG9082426.1"/>
    </source>
</evidence>
<protein>
    <submittedName>
        <fullName evidence="4">(pine wood nematode) hypothetical protein</fullName>
    </submittedName>
    <submittedName>
        <fullName evidence="8">FoP_duplication domain-containing protein</fullName>
    </submittedName>
</protein>
<dbReference type="GO" id="GO:0003723">
    <property type="term" value="F:RNA binding"/>
    <property type="evidence" value="ECO:0007669"/>
    <property type="project" value="UniProtKB-KW"/>
</dbReference>
<evidence type="ECO:0000256" key="1">
    <source>
        <dbReference type="ARBA" id="ARBA00022884"/>
    </source>
</evidence>
<name>A0A1I7S606_BURXY</name>
<dbReference type="InterPro" id="IPR025715">
    <property type="entry name" value="FoP_C"/>
</dbReference>
<dbReference type="OrthoDB" id="446014at2759"/>
<evidence type="ECO:0000313" key="8">
    <source>
        <dbReference type="WBParaSite" id="BXY_0844200.1"/>
    </source>
</evidence>
<accession>A0A1I7S606</accession>
<evidence type="ECO:0000256" key="2">
    <source>
        <dbReference type="SAM" id="MobiDB-lite"/>
    </source>
</evidence>
<dbReference type="WBParaSite" id="BXY_0844200.1">
    <property type="protein sequence ID" value="BXY_0844200.1"/>
    <property type="gene ID" value="BXY_0844200"/>
</dbReference>